<dbReference type="GO" id="GO:0005096">
    <property type="term" value="F:GTPase activator activity"/>
    <property type="evidence" value="ECO:0007669"/>
    <property type="project" value="InterPro"/>
</dbReference>
<dbReference type="Gene3D" id="1.10.220.150">
    <property type="entry name" value="Arf GTPase activating protein"/>
    <property type="match status" value="1"/>
</dbReference>
<dbReference type="PRINTS" id="PR00405">
    <property type="entry name" value="REVINTRACTNG"/>
</dbReference>
<dbReference type="EMBL" id="KK198753">
    <property type="protein sequence ID" value="KCW89405.1"/>
    <property type="molecule type" value="Genomic_DNA"/>
</dbReference>
<dbReference type="InterPro" id="IPR038508">
    <property type="entry name" value="ArfGAP_dom_sf"/>
</dbReference>
<protein>
    <recommendedName>
        <fullName evidence="6">Arf-GAP domain-containing protein</fullName>
    </recommendedName>
</protein>
<feature type="compositionally biased region" description="Basic and acidic residues" evidence="5">
    <location>
        <begin position="133"/>
        <end position="143"/>
    </location>
</feature>
<reference evidence="7" key="1">
    <citation type="submission" date="2013-07" db="EMBL/GenBank/DDBJ databases">
        <title>The genome of Eucalyptus grandis.</title>
        <authorList>
            <person name="Schmutz J."/>
            <person name="Hayes R."/>
            <person name="Myburg A."/>
            <person name="Tuskan G."/>
            <person name="Grattapaglia D."/>
            <person name="Rokhsar D.S."/>
        </authorList>
    </citation>
    <scope>NUCLEOTIDE SEQUENCE</scope>
    <source>
        <tissue evidence="7">Leaf extractions</tissue>
    </source>
</reference>
<evidence type="ECO:0000256" key="5">
    <source>
        <dbReference type="SAM" id="MobiDB-lite"/>
    </source>
</evidence>
<dbReference type="InParanoid" id="A0A059DGP4"/>
<keyword evidence="2 4" id="KW-0863">Zinc-finger</keyword>
<dbReference type="PANTHER" id="PTHR46085">
    <property type="entry name" value="ARFGAP/RECO-RELATED"/>
    <property type="match status" value="1"/>
</dbReference>
<dbReference type="OMA" id="QATTHIN"/>
<feature type="compositionally biased region" description="Polar residues" evidence="5">
    <location>
        <begin position="331"/>
        <end position="344"/>
    </location>
</feature>
<evidence type="ECO:0000256" key="1">
    <source>
        <dbReference type="ARBA" id="ARBA00022723"/>
    </source>
</evidence>
<dbReference type="FunFam" id="1.10.220.150:FF:000005">
    <property type="entry name" value="Arf-GAP domain and FG repeat-containing protein 1"/>
    <property type="match status" value="1"/>
</dbReference>
<feature type="compositionally biased region" description="Basic and acidic residues" evidence="5">
    <location>
        <begin position="263"/>
        <end position="279"/>
    </location>
</feature>
<dbReference type="InterPro" id="IPR037278">
    <property type="entry name" value="ARFGAP/RecO"/>
</dbReference>
<accession>A0A059DGP4</accession>
<dbReference type="Pfam" id="PF01412">
    <property type="entry name" value="ArfGap"/>
    <property type="match status" value="1"/>
</dbReference>
<feature type="region of interest" description="Disordered" evidence="5">
    <location>
        <begin position="307"/>
        <end position="359"/>
    </location>
</feature>
<dbReference type="CDD" id="cd08838">
    <property type="entry name" value="ArfGap_AGFG"/>
    <property type="match status" value="1"/>
</dbReference>
<feature type="compositionally biased region" description="Basic and acidic residues" evidence="5">
    <location>
        <begin position="177"/>
        <end position="186"/>
    </location>
</feature>
<keyword evidence="3" id="KW-0862">Zinc</keyword>
<dbReference type="InterPro" id="IPR001164">
    <property type="entry name" value="ArfGAP_dom"/>
</dbReference>
<feature type="region of interest" description="Disordered" evidence="5">
    <location>
        <begin position="599"/>
        <end position="632"/>
    </location>
</feature>
<dbReference type="SUPFAM" id="SSF57863">
    <property type="entry name" value="ArfGap/RecO-like zinc finger"/>
    <property type="match status" value="1"/>
</dbReference>
<feature type="domain" description="Arf-GAP" evidence="6">
    <location>
        <begin position="12"/>
        <end position="130"/>
    </location>
</feature>
<dbReference type="PANTHER" id="PTHR46085:SF16">
    <property type="entry name" value="ARFGAP_RECO-LIKE ZINC FINGER DOMAIN-CONTAINING PROTEIN"/>
    <property type="match status" value="1"/>
</dbReference>
<evidence type="ECO:0000259" key="6">
    <source>
        <dbReference type="PROSITE" id="PS50115"/>
    </source>
</evidence>
<feature type="region of interest" description="Disordered" evidence="5">
    <location>
        <begin position="222"/>
        <end position="289"/>
    </location>
</feature>
<proteinExistence type="predicted"/>
<evidence type="ECO:0000313" key="7">
    <source>
        <dbReference type="EMBL" id="KCW89405.1"/>
    </source>
</evidence>
<evidence type="ECO:0000256" key="2">
    <source>
        <dbReference type="ARBA" id="ARBA00022771"/>
    </source>
</evidence>
<dbReference type="STRING" id="71139.A0A059DGP4"/>
<dbReference type="GO" id="GO:0008270">
    <property type="term" value="F:zinc ion binding"/>
    <property type="evidence" value="ECO:0007669"/>
    <property type="project" value="UniProtKB-KW"/>
</dbReference>
<feature type="compositionally biased region" description="Polar residues" evidence="5">
    <location>
        <begin position="246"/>
        <end position="260"/>
    </location>
</feature>
<gene>
    <name evidence="7" type="ORF">EUGRSUZ_A01700</name>
</gene>
<feature type="region of interest" description="Disordered" evidence="5">
    <location>
        <begin position="492"/>
        <end position="529"/>
    </location>
</feature>
<keyword evidence="1" id="KW-0479">Metal-binding</keyword>
<organism evidence="7">
    <name type="scientific">Eucalyptus grandis</name>
    <name type="common">Flooded gum</name>
    <dbReference type="NCBI Taxonomy" id="71139"/>
    <lineage>
        <taxon>Eukaryota</taxon>
        <taxon>Viridiplantae</taxon>
        <taxon>Streptophyta</taxon>
        <taxon>Embryophyta</taxon>
        <taxon>Tracheophyta</taxon>
        <taxon>Spermatophyta</taxon>
        <taxon>Magnoliopsida</taxon>
        <taxon>eudicotyledons</taxon>
        <taxon>Gunneridae</taxon>
        <taxon>Pentapetalae</taxon>
        <taxon>rosids</taxon>
        <taxon>malvids</taxon>
        <taxon>Myrtales</taxon>
        <taxon>Myrtaceae</taxon>
        <taxon>Myrtoideae</taxon>
        <taxon>Eucalypteae</taxon>
        <taxon>Eucalyptus</taxon>
    </lineage>
</organism>
<dbReference type="PROSITE" id="PS50115">
    <property type="entry name" value="ARFGAP"/>
    <property type="match status" value="1"/>
</dbReference>
<dbReference type="Gramene" id="KCW89405">
    <property type="protein sequence ID" value="KCW89405"/>
    <property type="gene ID" value="EUGRSUZ_A01700"/>
</dbReference>
<name>A0A059DGP4_EUCGR</name>
<evidence type="ECO:0000256" key="4">
    <source>
        <dbReference type="PROSITE-ProRule" id="PRU00288"/>
    </source>
</evidence>
<feature type="region of interest" description="Disordered" evidence="5">
    <location>
        <begin position="133"/>
        <end position="186"/>
    </location>
</feature>
<sequence length="632" mass="69106">MAPKVKEDERLERIIRGLLKLPENRRCINCNSLGPQYVCTTFCTFVCMNCGGIHREFTHRVKSISMAKFTPEEVSALQAGGNERARQIFLKEWDPQRHSHPDSSNLYKLRDFIKHVYVDRKFSGERSEEKLPRLRLTNKEESYTNRSSNAYRSASGSPNYEDRYERPHSGRSSPSGRSEDGMLRYYSDERRSPRYAREISRYGGYRKSPVRFEVVDDRFRDDVLGGGRRSQGQRLSNEESRRGSRSPENQKNTDKSTSTVARPAKETLREDGLSRRAGETTENSDGCANVKKVRSLNNLGNTDSSAAEIKEAKSQSVTEISTVKKPPDASAETQRQQMPSSTDGGNWASFAPPANEKASSASSASTLEMLLLELTPAIVTVSNVSEGLSDYDAQPTASVSNTSPTGIASDVPAEQISAPANVPAEQISAPANVPAEQISALANVPTQQALVLADDPTTSTSVASKEHISEEPPKVAAESQVDLLEQFPSIQMCQPPASPSKDENFAVEQNESPPLTSLELNVQGPSWDSSQTADATVQAASSGLALQNLPTEPNPSTRKELPADLFTAFYPPAPAPIQGWQTARPHVMGFNMQSYPNMTPMPAHPSSARSTNPFDFGDGTDQPQGSAVGPTF</sequence>
<feature type="compositionally biased region" description="Polar residues" evidence="5">
    <location>
        <begin position="507"/>
        <end position="529"/>
    </location>
</feature>
<evidence type="ECO:0000256" key="3">
    <source>
        <dbReference type="ARBA" id="ARBA00022833"/>
    </source>
</evidence>
<dbReference type="AlphaFoldDB" id="A0A059DGP4"/>
<feature type="compositionally biased region" description="Polar residues" evidence="5">
    <location>
        <begin position="144"/>
        <end position="158"/>
    </location>
</feature>
<dbReference type="SMART" id="SM00105">
    <property type="entry name" value="ArfGap"/>
    <property type="match status" value="1"/>
</dbReference>
<dbReference type="InterPro" id="IPR044820">
    <property type="entry name" value="AGD14-like"/>
</dbReference>